<accession>A0A2H0TV08</accession>
<gene>
    <name evidence="3" type="ORF">COU32_04480</name>
</gene>
<protein>
    <submittedName>
        <fullName evidence="3">Glutaredoxin 3</fullName>
    </submittedName>
</protein>
<dbReference type="SUPFAM" id="SSF52833">
    <property type="entry name" value="Thioredoxin-like"/>
    <property type="match status" value="1"/>
</dbReference>
<dbReference type="InterPro" id="IPR006660">
    <property type="entry name" value="Arsenate_reductase-like"/>
</dbReference>
<dbReference type="InterPro" id="IPR002109">
    <property type="entry name" value="Glutaredoxin"/>
</dbReference>
<dbReference type="PANTHER" id="PTHR34386:SF1">
    <property type="entry name" value="GLUTAREDOXIN-LIKE PROTEIN NRDH"/>
    <property type="match status" value="1"/>
</dbReference>
<dbReference type="GO" id="GO:0009055">
    <property type="term" value="F:electron transfer activity"/>
    <property type="evidence" value="ECO:0007669"/>
    <property type="project" value="TreeGrafter"/>
</dbReference>
<evidence type="ECO:0000313" key="3">
    <source>
        <dbReference type="EMBL" id="PIR75998.1"/>
    </source>
</evidence>
<feature type="domain" description="Glutaredoxin" evidence="2">
    <location>
        <begin position="4"/>
        <end position="63"/>
    </location>
</feature>
<dbReference type="InterPro" id="IPR036249">
    <property type="entry name" value="Thioredoxin-like_sf"/>
</dbReference>
<evidence type="ECO:0000256" key="1">
    <source>
        <dbReference type="PROSITE-ProRule" id="PRU01282"/>
    </source>
</evidence>
<evidence type="ECO:0000259" key="2">
    <source>
        <dbReference type="Pfam" id="PF00462"/>
    </source>
</evidence>
<comment type="caution">
    <text evidence="3">The sequence shown here is derived from an EMBL/GenBank/DDBJ whole genome shotgun (WGS) entry which is preliminary data.</text>
</comment>
<proteinExistence type="inferred from homology"/>
<dbReference type="Pfam" id="PF00462">
    <property type="entry name" value="Glutaredoxin"/>
    <property type="match status" value="1"/>
</dbReference>
<dbReference type="PROSITE" id="PS51354">
    <property type="entry name" value="GLUTAREDOXIN_2"/>
    <property type="match status" value="1"/>
</dbReference>
<dbReference type="AlphaFoldDB" id="A0A2H0TV08"/>
<evidence type="ECO:0000313" key="4">
    <source>
        <dbReference type="Proteomes" id="UP000231530"/>
    </source>
</evidence>
<dbReference type="InterPro" id="IPR014025">
    <property type="entry name" value="Glutaredoxin_subgr"/>
</dbReference>
<dbReference type="Proteomes" id="UP000231530">
    <property type="component" value="Unassembled WGS sequence"/>
</dbReference>
<dbReference type="GO" id="GO:0045454">
    <property type="term" value="P:cell redox homeostasis"/>
    <property type="evidence" value="ECO:0007669"/>
    <property type="project" value="TreeGrafter"/>
</dbReference>
<dbReference type="Gene3D" id="3.40.30.10">
    <property type="entry name" value="Glutaredoxin"/>
    <property type="match status" value="1"/>
</dbReference>
<dbReference type="EMBL" id="PFBY01000047">
    <property type="protein sequence ID" value="PIR75998.1"/>
    <property type="molecule type" value="Genomic_DNA"/>
</dbReference>
<dbReference type="PRINTS" id="PR00160">
    <property type="entry name" value="GLUTAREDOXIN"/>
</dbReference>
<dbReference type="PANTHER" id="PTHR34386">
    <property type="entry name" value="GLUTAREDOXIN"/>
    <property type="match status" value="1"/>
</dbReference>
<dbReference type="PROSITE" id="PS51353">
    <property type="entry name" value="ARSC"/>
    <property type="match status" value="1"/>
</dbReference>
<organism evidence="3 4">
    <name type="scientific">Candidatus Magasanikbacteria bacterium CG10_big_fil_rev_8_21_14_0_10_42_10</name>
    <dbReference type="NCBI Taxonomy" id="1974649"/>
    <lineage>
        <taxon>Bacteria</taxon>
        <taxon>Candidatus Magasanikiibacteriota</taxon>
    </lineage>
</organism>
<sequence length="81" mass="9092">MADITIYTTPVCGYCRQAKQLLDSLSIPYTEVDVLANPEIRDEMIEKTGQRTVPIIMNGDELIGGYDDLQKLHSEGKLDTF</sequence>
<dbReference type="InterPro" id="IPR051548">
    <property type="entry name" value="Grx-like_ET"/>
</dbReference>
<dbReference type="CDD" id="cd02066">
    <property type="entry name" value="GRX_family"/>
    <property type="match status" value="1"/>
</dbReference>
<name>A0A2H0TV08_9BACT</name>
<reference evidence="4" key="1">
    <citation type="submission" date="2017-09" db="EMBL/GenBank/DDBJ databases">
        <title>Depth-based differentiation of microbial function through sediment-hosted aquifers and enrichment of novel symbionts in the deep terrestrial subsurface.</title>
        <authorList>
            <person name="Probst A.J."/>
            <person name="Ladd B."/>
            <person name="Jarett J.K."/>
            <person name="Geller-Mcgrath D.E."/>
            <person name="Sieber C.M.K."/>
            <person name="Emerson J.B."/>
            <person name="Anantharaman K."/>
            <person name="Thomas B.C."/>
            <person name="Malmstrom R."/>
            <person name="Stieglmeier M."/>
            <person name="Klingl A."/>
            <person name="Woyke T."/>
            <person name="Ryan C.M."/>
            <person name="Banfield J.F."/>
        </authorList>
    </citation>
    <scope>NUCLEOTIDE SEQUENCE [LARGE SCALE GENOMIC DNA]</scope>
</reference>
<comment type="similarity">
    <text evidence="1">Belongs to the ArsC family.</text>
</comment>